<accession>A0ABY2X4U0</accession>
<dbReference type="EMBL" id="VCPD01000001">
    <property type="protein sequence ID" value="TMV09984.1"/>
    <property type="molecule type" value="Genomic_DNA"/>
</dbReference>
<proteinExistence type="predicted"/>
<organism evidence="3 4">
    <name type="scientific">Ruegeria sediminis</name>
    <dbReference type="NCBI Taxonomy" id="2583820"/>
    <lineage>
        <taxon>Bacteria</taxon>
        <taxon>Pseudomonadati</taxon>
        <taxon>Pseudomonadota</taxon>
        <taxon>Alphaproteobacteria</taxon>
        <taxon>Rhodobacterales</taxon>
        <taxon>Roseobacteraceae</taxon>
        <taxon>Ruegeria</taxon>
    </lineage>
</organism>
<sequence>MNQEPSEILSENSNQPLHRSRPRRRRRRVDDQAVSDTNADLQISGTGEVSADPSEPVTVSEPEAGTDANDHVAFLSKQVSKWFVRSKNQFYLVEKITSPLTQTDAKRICVRRFTDNYPTVELTKDLLRSVFQRAFEEVHDDPSQSIPIWNGSTKCRPDTQGAIIPEGETVAINTWSKPAYRNLAVADADTTMFDNFLVRIFPHEVDRRVLKDWLAWCLQNEADKPAWAPFFYSRHKGTGKSTLCSLISKLFGAENSFTQNSVAKLTGKFNKPILDSKLVISEELQLKPDSPHGNTLKTYITEKVTVSEAKGREVEKVEQCCCFVFTTNHLPLWIEGDDRRYYVIDVDHSGHASGPDAENFGGFIAEFNAWMARPENIARLYNGLMAHQPSNQFNPRSLNLSLIETPVMRDIMEASREVLLVRLEEHINGLGRFALPQEKLAEIFIEVLKSNQNRIRHMMTELRWRSENVKWGGVDYGRTVWVHPDYQVAGGRVRGPDGYDQPIDPDEDEVEIIE</sequence>
<evidence type="ECO:0000259" key="2">
    <source>
        <dbReference type="Pfam" id="PF19263"/>
    </source>
</evidence>
<dbReference type="Proteomes" id="UP001193035">
    <property type="component" value="Unassembled WGS sequence"/>
</dbReference>
<feature type="region of interest" description="Disordered" evidence="1">
    <location>
        <begin position="1"/>
        <end position="65"/>
    </location>
</feature>
<feature type="domain" description="NrS-1 polymerase-like helicase" evidence="2">
    <location>
        <begin position="232"/>
        <end position="340"/>
    </location>
</feature>
<evidence type="ECO:0000313" key="4">
    <source>
        <dbReference type="Proteomes" id="UP001193035"/>
    </source>
</evidence>
<dbReference type="SUPFAM" id="SSF52540">
    <property type="entry name" value="P-loop containing nucleoside triphosphate hydrolases"/>
    <property type="match status" value="1"/>
</dbReference>
<keyword evidence="4" id="KW-1185">Reference proteome</keyword>
<comment type="caution">
    <text evidence="3">The sequence shown here is derived from an EMBL/GenBank/DDBJ whole genome shotgun (WGS) entry which is preliminary data.</text>
</comment>
<evidence type="ECO:0000256" key="1">
    <source>
        <dbReference type="SAM" id="MobiDB-lite"/>
    </source>
</evidence>
<evidence type="ECO:0000313" key="3">
    <source>
        <dbReference type="EMBL" id="TMV09984.1"/>
    </source>
</evidence>
<protein>
    <recommendedName>
        <fullName evidence="2">NrS-1 polymerase-like helicase domain-containing protein</fullName>
    </recommendedName>
</protein>
<dbReference type="InterPro" id="IPR045455">
    <property type="entry name" value="NrS-1_pol-like_helicase"/>
</dbReference>
<dbReference type="Pfam" id="PF19263">
    <property type="entry name" value="DUF5906"/>
    <property type="match status" value="1"/>
</dbReference>
<gene>
    <name evidence="3" type="ORF">FGK63_02635</name>
</gene>
<dbReference type="Gene3D" id="3.40.50.300">
    <property type="entry name" value="P-loop containing nucleotide triphosphate hydrolases"/>
    <property type="match status" value="1"/>
</dbReference>
<dbReference type="InterPro" id="IPR027417">
    <property type="entry name" value="P-loop_NTPase"/>
</dbReference>
<feature type="compositionally biased region" description="Polar residues" evidence="1">
    <location>
        <begin position="1"/>
        <end position="17"/>
    </location>
</feature>
<feature type="compositionally biased region" description="Polar residues" evidence="1">
    <location>
        <begin position="34"/>
        <end position="47"/>
    </location>
</feature>
<dbReference type="RefSeq" id="WP_138840043.1">
    <property type="nucleotide sequence ID" value="NZ_VCPD01000001.1"/>
</dbReference>
<feature type="compositionally biased region" description="Basic residues" evidence="1">
    <location>
        <begin position="18"/>
        <end position="27"/>
    </location>
</feature>
<name>A0ABY2X4U0_9RHOB</name>
<reference evidence="3 4" key="1">
    <citation type="submission" date="2019-05" db="EMBL/GenBank/DDBJ databases">
        <title>Ruegeria sp. nov., isolated from tidal flat.</title>
        <authorList>
            <person name="Kim W."/>
        </authorList>
    </citation>
    <scope>NUCLEOTIDE SEQUENCE [LARGE SCALE GENOMIC DNA]</scope>
    <source>
        <strain evidence="3 4">CAU 1488</strain>
    </source>
</reference>